<dbReference type="PROSITE" id="PS50222">
    <property type="entry name" value="EF_HAND_2"/>
    <property type="match status" value="2"/>
</dbReference>
<dbReference type="InterPro" id="IPR050145">
    <property type="entry name" value="Centrin_CML-like"/>
</dbReference>
<reference evidence="4" key="1">
    <citation type="submission" date="2021-02" db="EMBL/GenBank/DDBJ databases">
        <authorList>
            <person name="Dougan E. K."/>
            <person name="Rhodes N."/>
            <person name="Thang M."/>
            <person name="Chan C."/>
        </authorList>
    </citation>
    <scope>NUCLEOTIDE SEQUENCE</scope>
</reference>
<dbReference type="InterPro" id="IPR018247">
    <property type="entry name" value="EF_Hand_1_Ca_BS"/>
</dbReference>
<name>A0A812U3U6_9DINO</name>
<keyword evidence="5" id="KW-1185">Reference proteome</keyword>
<dbReference type="InterPro" id="IPR011992">
    <property type="entry name" value="EF-hand-dom_pair"/>
</dbReference>
<dbReference type="SUPFAM" id="SSF47473">
    <property type="entry name" value="EF-hand"/>
    <property type="match status" value="1"/>
</dbReference>
<gene>
    <name evidence="4" type="ORF">SNAT2548_LOCUS31684</name>
</gene>
<dbReference type="SMART" id="SM00054">
    <property type="entry name" value="EFh"/>
    <property type="match status" value="2"/>
</dbReference>
<dbReference type="PANTHER" id="PTHR23050">
    <property type="entry name" value="CALCIUM BINDING PROTEIN"/>
    <property type="match status" value="1"/>
</dbReference>
<evidence type="ECO:0000313" key="4">
    <source>
        <dbReference type="EMBL" id="CAE7561517.1"/>
    </source>
</evidence>
<accession>A0A812U3U6</accession>
<sequence>MVLDTFKNCEGLSRIAFFQTDHLVMAGKVVSCQSESEAGAGEVMTAFKKFDQDGNGRISRAELSTVLKRLNPTWNDAELESLMANADKNSDGSLQVEEFVSWLFASGMNA</sequence>
<proteinExistence type="predicted"/>
<dbReference type="FunFam" id="1.10.238.10:FF:000003">
    <property type="entry name" value="Calmodulin A"/>
    <property type="match status" value="1"/>
</dbReference>
<evidence type="ECO:0000313" key="5">
    <source>
        <dbReference type="Proteomes" id="UP000604046"/>
    </source>
</evidence>
<keyword evidence="2" id="KW-0106">Calcium</keyword>
<dbReference type="GO" id="GO:0005509">
    <property type="term" value="F:calcium ion binding"/>
    <property type="evidence" value="ECO:0007669"/>
    <property type="project" value="InterPro"/>
</dbReference>
<evidence type="ECO:0000259" key="3">
    <source>
        <dbReference type="PROSITE" id="PS50222"/>
    </source>
</evidence>
<feature type="domain" description="EF-hand" evidence="3">
    <location>
        <begin position="38"/>
        <end position="73"/>
    </location>
</feature>
<dbReference type="Pfam" id="PF13499">
    <property type="entry name" value="EF-hand_7"/>
    <property type="match status" value="1"/>
</dbReference>
<dbReference type="OrthoDB" id="26525at2759"/>
<keyword evidence="1" id="KW-0677">Repeat</keyword>
<dbReference type="Gene3D" id="1.10.238.10">
    <property type="entry name" value="EF-hand"/>
    <property type="match status" value="1"/>
</dbReference>
<organism evidence="4 5">
    <name type="scientific">Symbiodinium natans</name>
    <dbReference type="NCBI Taxonomy" id="878477"/>
    <lineage>
        <taxon>Eukaryota</taxon>
        <taxon>Sar</taxon>
        <taxon>Alveolata</taxon>
        <taxon>Dinophyceae</taxon>
        <taxon>Suessiales</taxon>
        <taxon>Symbiodiniaceae</taxon>
        <taxon>Symbiodinium</taxon>
    </lineage>
</organism>
<comment type="caution">
    <text evidence="4">The sequence shown here is derived from an EMBL/GenBank/DDBJ whole genome shotgun (WGS) entry which is preliminary data.</text>
</comment>
<evidence type="ECO:0000256" key="2">
    <source>
        <dbReference type="ARBA" id="ARBA00022837"/>
    </source>
</evidence>
<dbReference type="EMBL" id="CAJNDS010002670">
    <property type="protein sequence ID" value="CAE7561517.1"/>
    <property type="molecule type" value="Genomic_DNA"/>
</dbReference>
<dbReference type="PROSITE" id="PS00018">
    <property type="entry name" value="EF_HAND_1"/>
    <property type="match status" value="2"/>
</dbReference>
<dbReference type="InterPro" id="IPR002048">
    <property type="entry name" value="EF_hand_dom"/>
</dbReference>
<dbReference type="Proteomes" id="UP000604046">
    <property type="component" value="Unassembled WGS sequence"/>
</dbReference>
<evidence type="ECO:0000256" key="1">
    <source>
        <dbReference type="ARBA" id="ARBA00022737"/>
    </source>
</evidence>
<dbReference type="AlphaFoldDB" id="A0A812U3U6"/>
<protein>
    <recommendedName>
        <fullName evidence="3">EF-hand domain-containing protein</fullName>
    </recommendedName>
</protein>
<feature type="domain" description="EF-hand" evidence="3">
    <location>
        <begin position="74"/>
        <end position="109"/>
    </location>
</feature>
<dbReference type="CDD" id="cd00051">
    <property type="entry name" value="EFh"/>
    <property type="match status" value="1"/>
</dbReference>